<keyword evidence="2 4" id="KW-0238">DNA-binding</keyword>
<feature type="DNA-binding region" description="H-T-H motif" evidence="4">
    <location>
        <begin position="26"/>
        <end position="45"/>
    </location>
</feature>
<evidence type="ECO:0000313" key="9">
    <source>
        <dbReference type="Proteomes" id="UP000317039"/>
    </source>
</evidence>
<dbReference type="GO" id="GO:0003677">
    <property type="term" value="F:DNA binding"/>
    <property type="evidence" value="ECO:0007669"/>
    <property type="project" value="UniProtKB-UniRule"/>
</dbReference>
<dbReference type="OrthoDB" id="4567939at2"/>
<dbReference type="SUPFAM" id="SSF46689">
    <property type="entry name" value="Homeodomain-like"/>
    <property type="match status" value="1"/>
</dbReference>
<evidence type="ECO:0000256" key="2">
    <source>
        <dbReference type="ARBA" id="ARBA00023125"/>
    </source>
</evidence>
<dbReference type="InterPro" id="IPR054156">
    <property type="entry name" value="YxaF_TetR_C"/>
</dbReference>
<dbReference type="GeneID" id="80334922"/>
<feature type="domain" description="HTH tetR-type" evidence="5">
    <location>
        <begin position="3"/>
        <end position="63"/>
    </location>
</feature>
<dbReference type="PANTHER" id="PTHR47506:SF3">
    <property type="entry name" value="HTH-TYPE TRANSCRIPTIONAL REGULATOR LMRA"/>
    <property type="match status" value="1"/>
</dbReference>
<keyword evidence="1" id="KW-0805">Transcription regulation</keyword>
<reference evidence="7 8" key="1">
    <citation type="submission" date="2018-06" db="EMBL/GenBank/DDBJ databases">
        <authorList>
            <consortium name="Pathogen Informatics"/>
            <person name="Doyle S."/>
        </authorList>
    </citation>
    <scope>NUCLEOTIDE SEQUENCE [LARGE SCALE GENOMIC DNA]</scope>
    <source>
        <strain evidence="7 8">NCTC1934</strain>
    </source>
</reference>
<keyword evidence="8" id="KW-1185">Reference proteome</keyword>
<evidence type="ECO:0000259" key="5">
    <source>
        <dbReference type="PROSITE" id="PS50977"/>
    </source>
</evidence>
<dbReference type="Pfam" id="PF21993">
    <property type="entry name" value="TetR_C_13_2"/>
    <property type="match status" value="1"/>
</dbReference>
<protein>
    <submittedName>
        <fullName evidence="6">TetR/AcrR family transcriptional regulator</fullName>
    </submittedName>
</protein>
<name>A0A378YR12_9NOCA</name>
<dbReference type="InterPro" id="IPR001647">
    <property type="entry name" value="HTH_TetR"/>
</dbReference>
<evidence type="ECO:0000313" key="8">
    <source>
        <dbReference type="Proteomes" id="UP000255467"/>
    </source>
</evidence>
<dbReference type="PANTHER" id="PTHR47506">
    <property type="entry name" value="TRANSCRIPTIONAL REGULATORY PROTEIN"/>
    <property type="match status" value="1"/>
</dbReference>
<accession>A0A378YR12</accession>
<evidence type="ECO:0000313" key="6">
    <source>
        <dbReference type="EMBL" id="QDP80890.1"/>
    </source>
</evidence>
<dbReference type="EMBL" id="UGRY01000002">
    <property type="protein sequence ID" value="SUA79173.1"/>
    <property type="molecule type" value="Genomic_DNA"/>
</dbReference>
<dbReference type="Proteomes" id="UP000255467">
    <property type="component" value="Unassembled WGS sequence"/>
</dbReference>
<evidence type="ECO:0000256" key="1">
    <source>
        <dbReference type="ARBA" id="ARBA00023015"/>
    </source>
</evidence>
<organism evidence="7 8">
    <name type="scientific">Nocardia otitidiscaviarum</name>
    <dbReference type="NCBI Taxonomy" id="1823"/>
    <lineage>
        <taxon>Bacteria</taxon>
        <taxon>Bacillati</taxon>
        <taxon>Actinomycetota</taxon>
        <taxon>Actinomycetes</taxon>
        <taxon>Mycobacteriales</taxon>
        <taxon>Nocardiaceae</taxon>
        <taxon>Nocardia</taxon>
    </lineage>
</organism>
<proteinExistence type="predicted"/>
<sequence length="184" mass="20021">MSAGPRDRLIESAIELVREQGVHGAGLSALLDRSRASRNSLYQHFPEGKGELVEAATRVAADRMSALIDTFMSTGTAEDWLVSLLDWWKRNLERSAFGAGCPVVSAALAEDEPRVQAVAALAFGDWTERLAAALTRQGLPEERARSLAGFMLSAIEGAIIQARALKTTRPLDEVREQLVPLLPR</sequence>
<keyword evidence="3" id="KW-0804">Transcription</keyword>
<dbReference type="EMBL" id="CP041695">
    <property type="protein sequence ID" value="QDP80890.1"/>
    <property type="molecule type" value="Genomic_DNA"/>
</dbReference>
<evidence type="ECO:0000256" key="4">
    <source>
        <dbReference type="PROSITE-ProRule" id="PRU00335"/>
    </source>
</evidence>
<evidence type="ECO:0000256" key="3">
    <source>
        <dbReference type="ARBA" id="ARBA00023163"/>
    </source>
</evidence>
<reference evidence="6 9" key="2">
    <citation type="submission" date="2019-07" db="EMBL/GenBank/DDBJ databases">
        <title>Complete Genome Sequence and Methylome Analysis of Nocardia otitidis-caviarum NEB252.</title>
        <authorList>
            <person name="Fomenkov A."/>
            <person name="Anton B.P."/>
            <person name="Vincze T."/>
            <person name="Roberts R.J."/>
        </authorList>
    </citation>
    <scope>NUCLEOTIDE SEQUENCE [LARGE SCALE GENOMIC DNA]</scope>
    <source>
        <strain evidence="6 9">NEB252</strain>
    </source>
</reference>
<evidence type="ECO:0000313" key="7">
    <source>
        <dbReference type="EMBL" id="SUA79173.1"/>
    </source>
</evidence>
<dbReference type="STRING" id="1406858.GCA_000710895_03345"/>
<dbReference type="RefSeq" id="WP_039816123.1">
    <property type="nucleotide sequence ID" value="NZ_CP041695.1"/>
</dbReference>
<dbReference type="Pfam" id="PF00440">
    <property type="entry name" value="TetR_N"/>
    <property type="match status" value="1"/>
</dbReference>
<dbReference type="KEGG" id="nod:FOH10_21425"/>
<dbReference type="Gene3D" id="1.10.357.10">
    <property type="entry name" value="Tetracycline Repressor, domain 2"/>
    <property type="match status" value="1"/>
</dbReference>
<dbReference type="AlphaFoldDB" id="A0A378YR12"/>
<dbReference type="InterPro" id="IPR009057">
    <property type="entry name" value="Homeodomain-like_sf"/>
</dbReference>
<gene>
    <name evidence="7" type="primary">yxaF_4</name>
    <name evidence="6" type="ORF">FOH10_21425</name>
    <name evidence="7" type="ORF">NCTC1934_03661</name>
</gene>
<dbReference type="SUPFAM" id="SSF48498">
    <property type="entry name" value="Tetracyclin repressor-like, C-terminal domain"/>
    <property type="match status" value="1"/>
</dbReference>
<dbReference type="InterPro" id="IPR036271">
    <property type="entry name" value="Tet_transcr_reg_TetR-rel_C_sf"/>
</dbReference>
<dbReference type="Proteomes" id="UP000317039">
    <property type="component" value="Chromosome"/>
</dbReference>
<dbReference type="PROSITE" id="PS50977">
    <property type="entry name" value="HTH_TETR_2"/>
    <property type="match status" value="1"/>
</dbReference>